<keyword evidence="2" id="KW-0378">Hydrolase</keyword>
<dbReference type="Proteomes" id="UP000265520">
    <property type="component" value="Unassembled WGS sequence"/>
</dbReference>
<dbReference type="PROSITE" id="PS50144">
    <property type="entry name" value="MATH"/>
    <property type="match status" value="1"/>
</dbReference>
<reference evidence="2 3" key="1">
    <citation type="journal article" date="2018" name="Front. Plant Sci.">
        <title>Red Clover (Trifolium pratense) and Zigzag Clover (T. medium) - A Picture of Genomic Similarities and Differences.</title>
        <authorList>
            <person name="Dluhosova J."/>
            <person name="Istvanek J."/>
            <person name="Nedelnik J."/>
            <person name="Repkova J."/>
        </authorList>
    </citation>
    <scope>NUCLEOTIDE SEQUENCE [LARGE SCALE GENOMIC DNA]</scope>
    <source>
        <strain evidence="3">cv. 10/8</strain>
        <tissue evidence="2">Leaf</tissue>
    </source>
</reference>
<dbReference type="InterPro" id="IPR002083">
    <property type="entry name" value="MATH/TRAF_dom"/>
</dbReference>
<dbReference type="InterPro" id="IPR008974">
    <property type="entry name" value="TRAF-like"/>
</dbReference>
<name>A0A392RRE1_9FABA</name>
<feature type="non-terminal residue" evidence="2">
    <location>
        <position position="97"/>
    </location>
</feature>
<dbReference type="SUPFAM" id="SSF49599">
    <property type="entry name" value="TRAF domain-like"/>
    <property type="match status" value="1"/>
</dbReference>
<accession>A0A392RRE1</accession>
<sequence length="97" mass="11226">MNFSDSSHEFNASRKRFGYRSVMELDKLLDPKKGFIVEDACIVGVEVFVCKSRNEKRVIQANNLTDMEFAALGRVLYFLKTRKRKDMNQQACKDLQG</sequence>
<comment type="caution">
    <text evidence="2">The sequence shown here is derived from an EMBL/GenBank/DDBJ whole genome shotgun (WGS) entry which is preliminary data.</text>
</comment>
<dbReference type="EMBL" id="LXQA010264882">
    <property type="protein sequence ID" value="MCI39211.1"/>
    <property type="molecule type" value="Genomic_DNA"/>
</dbReference>
<proteinExistence type="predicted"/>
<evidence type="ECO:0000259" key="1">
    <source>
        <dbReference type="PROSITE" id="PS50144"/>
    </source>
</evidence>
<protein>
    <submittedName>
        <fullName evidence="2">Ubiquitin carboxyl-terminal hydrolase family protein</fullName>
    </submittedName>
</protein>
<feature type="domain" description="MATH" evidence="1">
    <location>
        <begin position="1"/>
        <end position="47"/>
    </location>
</feature>
<evidence type="ECO:0000313" key="3">
    <source>
        <dbReference type="Proteomes" id="UP000265520"/>
    </source>
</evidence>
<dbReference type="AlphaFoldDB" id="A0A392RRE1"/>
<keyword evidence="3" id="KW-1185">Reference proteome</keyword>
<dbReference type="Gene3D" id="2.60.210.10">
    <property type="entry name" value="Apoptosis, Tumor Necrosis Factor Receptor Associated Protein 2, Chain A"/>
    <property type="match status" value="1"/>
</dbReference>
<organism evidence="2 3">
    <name type="scientific">Trifolium medium</name>
    <dbReference type="NCBI Taxonomy" id="97028"/>
    <lineage>
        <taxon>Eukaryota</taxon>
        <taxon>Viridiplantae</taxon>
        <taxon>Streptophyta</taxon>
        <taxon>Embryophyta</taxon>
        <taxon>Tracheophyta</taxon>
        <taxon>Spermatophyta</taxon>
        <taxon>Magnoliopsida</taxon>
        <taxon>eudicotyledons</taxon>
        <taxon>Gunneridae</taxon>
        <taxon>Pentapetalae</taxon>
        <taxon>rosids</taxon>
        <taxon>fabids</taxon>
        <taxon>Fabales</taxon>
        <taxon>Fabaceae</taxon>
        <taxon>Papilionoideae</taxon>
        <taxon>50 kb inversion clade</taxon>
        <taxon>NPAAA clade</taxon>
        <taxon>Hologalegina</taxon>
        <taxon>IRL clade</taxon>
        <taxon>Trifolieae</taxon>
        <taxon>Trifolium</taxon>
    </lineage>
</organism>
<dbReference type="GO" id="GO:0016787">
    <property type="term" value="F:hydrolase activity"/>
    <property type="evidence" value="ECO:0007669"/>
    <property type="project" value="UniProtKB-KW"/>
</dbReference>
<evidence type="ECO:0000313" key="2">
    <source>
        <dbReference type="EMBL" id="MCI39211.1"/>
    </source>
</evidence>